<feature type="region of interest" description="Disordered" evidence="1">
    <location>
        <begin position="81"/>
        <end position="118"/>
    </location>
</feature>
<dbReference type="HOGENOM" id="CLU_046576_1_0_1"/>
<dbReference type="Proteomes" id="UP000054538">
    <property type="component" value="Unassembled WGS sequence"/>
</dbReference>
<organism evidence="2 3">
    <name type="scientific">Paxillus rubicundulus Ve08.2h10</name>
    <dbReference type="NCBI Taxonomy" id="930991"/>
    <lineage>
        <taxon>Eukaryota</taxon>
        <taxon>Fungi</taxon>
        <taxon>Dikarya</taxon>
        <taxon>Basidiomycota</taxon>
        <taxon>Agaricomycotina</taxon>
        <taxon>Agaricomycetes</taxon>
        <taxon>Agaricomycetidae</taxon>
        <taxon>Boletales</taxon>
        <taxon>Paxilineae</taxon>
        <taxon>Paxillaceae</taxon>
        <taxon>Paxillus</taxon>
    </lineage>
</organism>
<dbReference type="AlphaFoldDB" id="A0A0D0DMB4"/>
<protein>
    <submittedName>
        <fullName evidence="2">Uncharacterized protein</fullName>
    </submittedName>
</protein>
<keyword evidence="3" id="KW-1185">Reference proteome</keyword>
<dbReference type="EMBL" id="KN825250">
    <property type="protein sequence ID" value="KIK92718.1"/>
    <property type="molecule type" value="Genomic_DNA"/>
</dbReference>
<accession>A0A0D0DMB4</accession>
<evidence type="ECO:0000313" key="3">
    <source>
        <dbReference type="Proteomes" id="UP000054538"/>
    </source>
</evidence>
<name>A0A0D0DMB4_9AGAM</name>
<gene>
    <name evidence="2" type="ORF">PAXRUDRAFT_146685</name>
</gene>
<proteinExistence type="predicted"/>
<reference evidence="3" key="2">
    <citation type="submission" date="2015-01" db="EMBL/GenBank/DDBJ databases">
        <title>Evolutionary Origins and Diversification of the Mycorrhizal Mutualists.</title>
        <authorList>
            <consortium name="DOE Joint Genome Institute"/>
            <consortium name="Mycorrhizal Genomics Consortium"/>
            <person name="Kohler A."/>
            <person name="Kuo A."/>
            <person name="Nagy L.G."/>
            <person name="Floudas D."/>
            <person name="Copeland A."/>
            <person name="Barry K.W."/>
            <person name="Cichocki N."/>
            <person name="Veneault-Fourrey C."/>
            <person name="LaButti K."/>
            <person name="Lindquist E.A."/>
            <person name="Lipzen A."/>
            <person name="Lundell T."/>
            <person name="Morin E."/>
            <person name="Murat C."/>
            <person name="Riley R."/>
            <person name="Ohm R."/>
            <person name="Sun H."/>
            <person name="Tunlid A."/>
            <person name="Henrissat B."/>
            <person name="Grigoriev I.V."/>
            <person name="Hibbett D.S."/>
            <person name="Martin F."/>
        </authorList>
    </citation>
    <scope>NUCLEOTIDE SEQUENCE [LARGE SCALE GENOMIC DNA]</scope>
    <source>
        <strain evidence="3">Ve08.2h10</strain>
    </source>
</reference>
<sequence length="358" mass="39547">MESNDKKLTLPDFLKLMTNNNVPIPKAMAVASKLFKEFNTPALLAQLDDAKLQAVGVENKDLRKLVLAAIRKAGYIKPRAKPKSEGDLTPLKKKRKRDDESNEFLPEAPPPDDASAYGNMDFGEVVDEEVLKTKSTVANRAPLMTAWATVVAERLGFEREEALSIGSVYTEMNAVTKGVFLGLVDESRKKEIEPIPGERQPYVNLMGRRRPLYQTQSSKWRALVGGSPALPSTAFSYISRAFRQTTPHVMGALRLLAASYPPPELNNIGFSLYADFRPVVDGWGKRGEVPCERILSLRKKGGREGSEAQSKGDVIKASRSNVLDELPSKKAKILSLEEYEAALDEDLSFNEADLGQLP</sequence>
<evidence type="ECO:0000313" key="2">
    <source>
        <dbReference type="EMBL" id="KIK92718.1"/>
    </source>
</evidence>
<dbReference type="InParanoid" id="A0A0D0DMB4"/>
<reference evidence="2 3" key="1">
    <citation type="submission" date="2014-04" db="EMBL/GenBank/DDBJ databases">
        <authorList>
            <consortium name="DOE Joint Genome Institute"/>
            <person name="Kuo A."/>
            <person name="Kohler A."/>
            <person name="Jargeat P."/>
            <person name="Nagy L.G."/>
            <person name="Floudas D."/>
            <person name="Copeland A."/>
            <person name="Barry K.W."/>
            <person name="Cichocki N."/>
            <person name="Veneault-Fourrey C."/>
            <person name="LaButti K."/>
            <person name="Lindquist E.A."/>
            <person name="Lipzen A."/>
            <person name="Lundell T."/>
            <person name="Morin E."/>
            <person name="Murat C."/>
            <person name="Sun H."/>
            <person name="Tunlid A."/>
            <person name="Henrissat B."/>
            <person name="Grigoriev I.V."/>
            <person name="Hibbett D.S."/>
            <person name="Martin F."/>
            <person name="Nordberg H.P."/>
            <person name="Cantor M.N."/>
            <person name="Hua S.X."/>
        </authorList>
    </citation>
    <scope>NUCLEOTIDE SEQUENCE [LARGE SCALE GENOMIC DNA]</scope>
    <source>
        <strain evidence="2 3">Ve08.2h10</strain>
    </source>
</reference>
<evidence type="ECO:0000256" key="1">
    <source>
        <dbReference type="SAM" id="MobiDB-lite"/>
    </source>
</evidence>
<dbReference type="OrthoDB" id="514070at2759"/>